<name>A0A7X2PBG6_9SPIO</name>
<comment type="caution">
    <text evidence="1">The sequence shown here is derived from an EMBL/GenBank/DDBJ whole genome shotgun (WGS) entry which is preliminary data.</text>
</comment>
<organism evidence="1 2">
    <name type="scientific">Bullifex porci</name>
    <dbReference type="NCBI Taxonomy" id="2606638"/>
    <lineage>
        <taxon>Bacteria</taxon>
        <taxon>Pseudomonadati</taxon>
        <taxon>Spirochaetota</taxon>
        <taxon>Spirochaetia</taxon>
        <taxon>Spirochaetales</taxon>
        <taxon>Spirochaetaceae</taxon>
        <taxon>Bullifex</taxon>
    </lineage>
</organism>
<proteinExistence type="predicted"/>
<keyword evidence="2" id="KW-1185">Reference proteome</keyword>
<dbReference type="EMBL" id="VUNN01000003">
    <property type="protein sequence ID" value="MSU05702.1"/>
    <property type="molecule type" value="Genomic_DNA"/>
</dbReference>
<gene>
    <name evidence="1" type="ORF">FYJ80_02770</name>
</gene>
<dbReference type="AlphaFoldDB" id="A0A7X2PBG6"/>
<sequence length="398" mass="44980">MDIRRMPLWASRNATIMSNEAVRAVIEDQGEITIELSCTNVQGGRVNALSIPYFRGIGAGVLSDENIDWYKSKQRTYTAGGIYISFPSSDEDHILTSNSYWMLRRYGSESTYGGVWRLSEMKSREENNRYHISKIDFMLPSDPVLYTYLKLTNTDEVPLEYNLSIHSMVSPPLLESGSLISTSAAEFTAYPPNLREVAFNRLKSGIHFSDLKHCPSIRGQNIDMSYVPGPTSSYDYIIGELKKDCDLGWVTIINPRQQLLYCSFFPSLNSDLPQEYIKFPLIDIAFNYLGRMDSPWALYEGGTPQVFSLTTGFGQMNHHGAFSSPITNTIPPGESRVVVYGNGYSSFDNPRIGLGFYSAEKAEHGLVFKRTKSYAYLPCDYKFKKLIDVASWILNNNE</sequence>
<evidence type="ECO:0000313" key="2">
    <source>
        <dbReference type="Proteomes" id="UP000460549"/>
    </source>
</evidence>
<dbReference type="Proteomes" id="UP000460549">
    <property type="component" value="Unassembled WGS sequence"/>
</dbReference>
<protein>
    <submittedName>
        <fullName evidence="1">Uncharacterized protein</fullName>
    </submittedName>
</protein>
<reference evidence="1 2" key="1">
    <citation type="submission" date="2019-08" db="EMBL/GenBank/DDBJ databases">
        <title>In-depth cultivation of the pig gut microbiome towards novel bacterial diversity and tailored functional studies.</title>
        <authorList>
            <person name="Wylensek D."/>
            <person name="Hitch T.C.A."/>
            <person name="Clavel T."/>
        </authorList>
    </citation>
    <scope>NUCLEOTIDE SEQUENCE [LARGE SCALE GENOMIC DNA]</scope>
    <source>
        <strain evidence="1 2">NM-380-WT-3C1</strain>
    </source>
</reference>
<evidence type="ECO:0000313" key="1">
    <source>
        <dbReference type="EMBL" id="MSU05702.1"/>
    </source>
</evidence>
<dbReference type="RefSeq" id="WP_154424600.1">
    <property type="nucleotide sequence ID" value="NZ_VUNN01000003.1"/>
</dbReference>
<accession>A0A7X2PBG6</accession>